<dbReference type="FunFam" id="3.10.290.10:FF:000001">
    <property type="entry name" value="30S ribosomal protein S4"/>
    <property type="match status" value="1"/>
</dbReference>
<gene>
    <name evidence="7" type="primary">rpsD</name>
    <name evidence="11" type="ORF">COX37_02815</name>
</gene>
<dbReference type="SMART" id="SM00363">
    <property type="entry name" value="S4"/>
    <property type="match status" value="1"/>
</dbReference>
<comment type="function">
    <text evidence="7">With S5 and S12 plays an important role in translational accuracy.</text>
</comment>
<name>A0A2G9YW30_9BACT</name>
<dbReference type="SMART" id="SM01390">
    <property type="entry name" value="Ribosomal_S4"/>
    <property type="match status" value="1"/>
</dbReference>
<keyword evidence="5 7" id="KW-0687">Ribonucleoprotein</keyword>
<evidence type="ECO:0000313" key="11">
    <source>
        <dbReference type="EMBL" id="PIP22691.1"/>
    </source>
</evidence>
<dbReference type="InterPro" id="IPR036986">
    <property type="entry name" value="S4_RNA-bd_sf"/>
</dbReference>
<dbReference type="HAMAP" id="MF_01306_B">
    <property type="entry name" value="Ribosomal_uS4_B"/>
    <property type="match status" value="1"/>
</dbReference>
<comment type="caution">
    <text evidence="11">The sequence shown here is derived from an EMBL/GenBank/DDBJ whole genome shotgun (WGS) entry which is preliminary data.</text>
</comment>
<dbReference type="Gene3D" id="1.10.1050.10">
    <property type="entry name" value="Ribosomal Protein S4 Delta 41, Chain A, domain 1"/>
    <property type="match status" value="1"/>
</dbReference>
<dbReference type="Proteomes" id="UP000229976">
    <property type="component" value="Unassembled WGS sequence"/>
</dbReference>
<dbReference type="InterPro" id="IPR005709">
    <property type="entry name" value="Ribosomal_uS4_bac-type"/>
</dbReference>
<comment type="subunit">
    <text evidence="7">Part of the 30S ribosomal subunit. Contacts protein S5. The interaction surface between S4 and S5 is involved in control of translational fidelity.</text>
</comment>
<evidence type="ECO:0000313" key="12">
    <source>
        <dbReference type="Proteomes" id="UP000229976"/>
    </source>
</evidence>
<dbReference type="PROSITE" id="PS00632">
    <property type="entry name" value="RIBOSOMAL_S4"/>
    <property type="match status" value="1"/>
</dbReference>
<dbReference type="PANTHER" id="PTHR11831:SF4">
    <property type="entry name" value="SMALL RIBOSOMAL SUBUNIT PROTEIN US4M"/>
    <property type="match status" value="1"/>
</dbReference>
<dbReference type="InterPro" id="IPR022801">
    <property type="entry name" value="Ribosomal_uS4"/>
</dbReference>
<evidence type="ECO:0000256" key="7">
    <source>
        <dbReference type="HAMAP-Rule" id="MF_01306"/>
    </source>
</evidence>
<dbReference type="GO" id="GO:0003735">
    <property type="term" value="F:structural constituent of ribosome"/>
    <property type="evidence" value="ECO:0007669"/>
    <property type="project" value="InterPro"/>
</dbReference>
<evidence type="ECO:0000256" key="1">
    <source>
        <dbReference type="ARBA" id="ARBA00007465"/>
    </source>
</evidence>
<dbReference type="NCBIfam" id="NF003717">
    <property type="entry name" value="PRK05327.1"/>
    <property type="match status" value="1"/>
</dbReference>
<evidence type="ECO:0000256" key="3">
    <source>
        <dbReference type="ARBA" id="ARBA00022884"/>
    </source>
</evidence>
<dbReference type="CDD" id="cd00165">
    <property type="entry name" value="S4"/>
    <property type="match status" value="1"/>
</dbReference>
<comment type="function">
    <text evidence="7">One of the primary rRNA binding proteins, it binds directly to 16S rRNA where it nucleates assembly of the body of the 30S subunit.</text>
</comment>
<dbReference type="Pfam" id="PF01479">
    <property type="entry name" value="S4"/>
    <property type="match status" value="1"/>
</dbReference>
<dbReference type="PANTHER" id="PTHR11831">
    <property type="entry name" value="30S 40S RIBOSOMAL PROTEIN"/>
    <property type="match status" value="1"/>
</dbReference>
<feature type="domain" description="RNA-binding S4" evidence="9">
    <location>
        <begin position="119"/>
        <end position="182"/>
    </location>
</feature>
<organism evidence="11 12">
    <name type="scientific">Candidatus Nealsonbacteria bacterium CG23_combo_of_CG06-09_8_20_14_all_39_17</name>
    <dbReference type="NCBI Taxonomy" id="1974722"/>
    <lineage>
        <taxon>Bacteria</taxon>
        <taxon>Candidatus Nealsoniibacteriota</taxon>
    </lineage>
</organism>
<evidence type="ECO:0000259" key="9">
    <source>
        <dbReference type="SMART" id="SM00363"/>
    </source>
</evidence>
<evidence type="ECO:0000256" key="8">
    <source>
        <dbReference type="RuleBase" id="RU003699"/>
    </source>
</evidence>
<dbReference type="InterPro" id="IPR001912">
    <property type="entry name" value="Ribosomal_uS4_N"/>
</dbReference>
<protein>
    <recommendedName>
        <fullName evidence="6 7">Small ribosomal subunit protein uS4</fullName>
    </recommendedName>
</protein>
<evidence type="ECO:0000256" key="2">
    <source>
        <dbReference type="ARBA" id="ARBA00022730"/>
    </source>
</evidence>
<dbReference type="Gene3D" id="3.10.290.10">
    <property type="entry name" value="RNA-binding S4 domain"/>
    <property type="match status" value="1"/>
</dbReference>
<dbReference type="PROSITE" id="PS50889">
    <property type="entry name" value="S4"/>
    <property type="match status" value="1"/>
</dbReference>
<proteinExistence type="inferred from homology"/>
<dbReference type="InterPro" id="IPR002942">
    <property type="entry name" value="S4_RNA-bd"/>
</dbReference>
<dbReference type="Pfam" id="PF00163">
    <property type="entry name" value="Ribosomal_S4"/>
    <property type="match status" value="1"/>
</dbReference>
<dbReference type="GO" id="GO:0015935">
    <property type="term" value="C:small ribosomal subunit"/>
    <property type="evidence" value="ECO:0007669"/>
    <property type="project" value="InterPro"/>
</dbReference>
<dbReference type="AlphaFoldDB" id="A0A2G9YW30"/>
<keyword evidence="2 7" id="KW-0699">rRNA-binding</keyword>
<comment type="similarity">
    <text evidence="1 7 8">Belongs to the universal ribosomal protein uS4 family.</text>
</comment>
<dbReference type="GO" id="GO:0019843">
    <property type="term" value="F:rRNA binding"/>
    <property type="evidence" value="ECO:0007669"/>
    <property type="project" value="UniProtKB-UniRule"/>
</dbReference>
<evidence type="ECO:0000256" key="6">
    <source>
        <dbReference type="ARBA" id="ARBA00035254"/>
    </source>
</evidence>
<evidence type="ECO:0000256" key="4">
    <source>
        <dbReference type="ARBA" id="ARBA00022980"/>
    </source>
</evidence>
<dbReference type="GO" id="GO:0042274">
    <property type="term" value="P:ribosomal small subunit biogenesis"/>
    <property type="evidence" value="ECO:0007669"/>
    <property type="project" value="TreeGrafter"/>
</dbReference>
<accession>A0A2G9YW30</accession>
<dbReference type="GO" id="GO:0006412">
    <property type="term" value="P:translation"/>
    <property type="evidence" value="ECO:0007669"/>
    <property type="project" value="UniProtKB-UniRule"/>
</dbReference>
<keyword evidence="4 7" id="KW-0689">Ribosomal protein</keyword>
<dbReference type="SUPFAM" id="SSF55174">
    <property type="entry name" value="Alpha-L RNA-binding motif"/>
    <property type="match status" value="1"/>
</dbReference>
<keyword evidence="3 7" id="KW-0694">RNA-binding</keyword>
<sequence length="229" mass="26388">MLRPLLIMVAGRRNQEEFNFMPKSKCKICRRLNAKLFLKGDRCASSKCAMIKKPFPPGQKKKRRPDPVSEYNRGLREKQKLRNWYNLRERQFSNYVKKVLARKNAAEDPADLLIRELESRLDSVIFRMGFSESRIQAKKMVSHGYLLINGKPVNIPSFQVSKGDVISVKSQKLGKGVFKNIQLLMKKRPVPNWIEVDDKKLEAKIKGVPTLEESASPADISIIFGHYSR</sequence>
<feature type="domain" description="Small ribosomal subunit protein uS4 N-terminal" evidence="10">
    <location>
        <begin position="20"/>
        <end position="118"/>
    </location>
</feature>
<dbReference type="EMBL" id="PCRO01000034">
    <property type="protein sequence ID" value="PIP22691.1"/>
    <property type="molecule type" value="Genomic_DNA"/>
</dbReference>
<evidence type="ECO:0000259" key="10">
    <source>
        <dbReference type="SMART" id="SM01390"/>
    </source>
</evidence>
<evidence type="ECO:0000256" key="5">
    <source>
        <dbReference type="ARBA" id="ARBA00023274"/>
    </source>
</evidence>
<reference evidence="11 12" key="1">
    <citation type="submission" date="2017-09" db="EMBL/GenBank/DDBJ databases">
        <title>Depth-based differentiation of microbial function through sediment-hosted aquifers and enrichment of novel symbionts in the deep terrestrial subsurface.</title>
        <authorList>
            <person name="Probst A.J."/>
            <person name="Ladd B."/>
            <person name="Jarett J.K."/>
            <person name="Geller-Mcgrath D.E."/>
            <person name="Sieber C.M."/>
            <person name="Emerson J.B."/>
            <person name="Anantharaman K."/>
            <person name="Thomas B.C."/>
            <person name="Malmstrom R."/>
            <person name="Stieglmeier M."/>
            <person name="Klingl A."/>
            <person name="Woyke T."/>
            <person name="Ryan C.M."/>
            <person name="Banfield J.F."/>
        </authorList>
    </citation>
    <scope>NUCLEOTIDE SEQUENCE [LARGE SCALE GENOMIC DNA]</scope>
    <source>
        <strain evidence="11">CG23_combo_of_CG06-09_8_20_14_all_39_17</strain>
    </source>
</reference>
<dbReference type="InterPro" id="IPR018079">
    <property type="entry name" value="Ribosomal_uS4_CS"/>
</dbReference>